<comment type="subunit">
    <text evidence="11">Component of the NDC80 complex, which is composed of ndc80, cdca1, spbc24 and spbc25. The NDC80 complex interacts with mis12 and zwint.</text>
</comment>
<dbReference type="PANTHER" id="PTHR14281">
    <property type="entry name" value="KINETOCHORE PROTEIN SPC25-RELATED"/>
    <property type="match status" value="1"/>
</dbReference>
<dbReference type="GO" id="GO:0031262">
    <property type="term" value="C:Ndc80 complex"/>
    <property type="evidence" value="ECO:0007669"/>
    <property type="project" value="InterPro"/>
</dbReference>
<feature type="domain" description="Chromosome segregation protein Spc25 C-terminal" evidence="14">
    <location>
        <begin position="152"/>
        <end position="220"/>
    </location>
</feature>
<keyword evidence="12" id="KW-0539">Nucleus</keyword>
<evidence type="ECO:0000256" key="3">
    <source>
        <dbReference type="ARBA" id="ARBA00013692"/>
    </source>
</evidence>
<dbReference type="FunFam" id="3.30.457.50:FF:000001">
    <property type="entry name" value="Probable kinetochore protein spc25"/>
    <property type="match status" value="1"/>
</dbReference>
<evidence type="ECO:0000256" key="6">
    <source>
        <dbReference type="ARBA" id="ARBA00022776"/>
    </source>
</evidence>
<evidence type="ECO:0000256" key="13">
    <source>
        <dbReference type="SAM" id="Coils"/>
    </source>
</evidence>
<accession>A0A8B9G4B0</accession>
<dbReference type="Proteomes" id="UP000694522">
    <property type="component" value="Unplaced"/>
</dbReference>
<dbReference type="CDD" id="cd23784">
    <property type="entry name" value="RWD_Spc25"/>
    <property type="match status" value="1"/>
</dbReference>
<evidence type="ECO:0000256" key="4">
    <source>
        <dbReference type="ARBA" id="ARBA00022454"/>
    </source>
</evidence>
<evidence type="ECO:0000256" key="10">
    <source>
        <dbReference type="ARBA" id="ARBA00045419"/>
    </source>
</evidence>
<feature type="coiled-coil region" evidence="13">
    <location>
        <begin position="88"/>
        <end position="122"/>
    </location>
</feature>
<evidence type="ECO:0000256" key="1">
    <source>
        <dbReference type="ARBA" id="ARBA00004584"/>
    </source>
</evidence>
<dbReference type="AlphaFoldDB" id="A0A8B9G4B0"/>
<keyword evidence="12" id="KW-0995">Kinetochore</keyword>
<keyword evidence="5 12" id="KW-0132">Cell division</keyword>
<evidence type="ECO:0000256" key="8">
    <source>
        <dbReference type="ARBA" id="ARBA00023306"/>
    </source>
</evidence>
<dbReference type="PANTHER" id="PTHR14281:SF0">
    <property type="entry name" value="KINETOCHORE PROTEIN SPC25"/>
    <property type="match status" value="1"/>
</dbReference>
<dbReference type="GO" id="GO:0005634">
    <property type="term" value="C:nucleus"/>
    <property type="evidence" value="ECO:0007669"/>
    <property type="project" value="UniProtKB-SubCell"/>
</dbReference>
<dbReference type="GO" id="GO:0007059">
    <property type="term" value="P:chromosome segregation"/>
    <property type="evidence" value="ECO:0007669"/>
    <property type="project" value="InterPro"/>
</dbReference>
<proteinExistence type="inferred from homology"/>
<dbReference type="GO" id="GO:0051301">
    <property type="term" value="P:cell division"/>
    <property type="evidence" value="ECO:0007669"/>
    <property type="project" value="UniProtKB-UniRule"/>
</dbReference>
<keyword evidence="8 12" id="KW-0131">Cell cycle</keyword>
<evidence type="ECO:0000256" key="7">
    <source>
        <dbReference type="ARBA" id="ARBA00023054"/>
    </source>
</evidence>
<keyword evidence="4 12" id="KW-0158">Chromosome</keyword>
<keyword evidence="6 12" id="KW-0498">Mitosis</keyword>
<dbReference type="Ensembl" id="ENSACOT00000018549.1">
    <property type="protein sequence ID" value="ENSACOP00000017895.1"/>
    <property type="gene ID" value="ENSACOG00000012383.1"/>
</dbReference>
<dbReference type="InterPro" id="IPR013255">
    <property type="entry name" value="Spc25_C"/>
</dbReference>
<dbReference type="Gene3D" id="3.30.457.50">
    <property type="entry name" value="Chromosome segregation protein Spc25"/>
    <property type="match status" value="1"/>
</dbReference>
<comment type="function">
    <text evidence="10">Acts as a component of the essential kinetochore-associated NDC80 complex, which is required for chromosome segregation and spindle checkpoint activity. Required for kinetochore integrity and the organization of stable microtubule binding sites in the outer plate of the kinetochore. The NDC80 complex synergistically enhances the affinity of the SKA1 complex for microtubules and may allow the NDC80 complex to track depolymerizing microtubules.</text>
</comment>
<keyword evidence="9 12" id="KW-0137">Centromere</keyword>
<evidence type="ECO:0000256" key="11">
    <source>
        <dbReference type="ARBA" id="ARBA00065771"/>
    </source>
</evidence>
<keyword evidence="16" id="KW-1185">Reference proteome</keyword>
<protein>
    <recommendedName>
        <fullName evidence="3 12">Kinetochore protein SPC25</fullName>
    </recommendedName>
</protein>
<evidence type="ECO:0000256" key="2">
    <source>
        <dbReference type="ARBA" id="ARBA00006379"/>
    </source>
</evidence>
<dbReference type="InterPro" id="IPR045143">
    <property type="entry name" value="Spc25"/>
</dbReference>
<sequence length="229" mass="26913">MANVKGEDEIAFFEREIEEFCTELQSIVSEQITQSQALRDSCREFIKALSEKWSKKLKEMDLMIDKIQEYSNEMLQLSQCISENEGHLTEIKSMLNQEKQQNKDLTNSVQELKEQMKKETSNPKSIEERKEQLCKLKTFYEERLGLEIRRTHHEQLQFVFRHIDHKDPDKPYMCTFSINEQGDYEVTSCNPPLDCIAELQLKLRETNNFSVMVANIRKAFIALSCKQSA</sequence>
<name>A0A8B9G4B0_9PSIT</name>
<organism evidence="15 16">
    <name type="scientific">Amazona collaria</name>
    <name type="common">yellow-billed parrot</name>
    <dbReference type="NCBI Taxonomy" id="241587"/>
    <lineage>
        <taxon>Eukaryota</taxon>
        <taxon>Metazoa</taxon>
        <taxon>Chordata</taxon>
        <taxon>Craniata</taxon>
        <taxon>Vertebrata</taxon>
        <taxon>Euteleostomi</taxon>
        <taxon>Archelosauria</taxon>
        <taxon>Archosauria</taxon>
        <taxon>Dinosauria</taxon>
        <taxon>Saurischia</taxon>
        <taxon>Theropoda</taxon>
        <taxon>Coelurosauria</taxon>
        <taxon>Aves</taxon>
        <taxon>Neognathae</taxon>
        <taxon>Neoaves</taxon>
        <taxon>Telluraves</taxon>
        <taxon>Australaves</taxon>
        <taxon>Psittaciformes</taxon>
        <taxon>Psittacidae</taxon>
        <taxon>Amazona</taxon>
    </lineage>
</organism>
<reference evidence="15" key="1">
    <citation type="submission" date="2025-08" db="UniProtKB">
        <authorList>
            <consortium name="Ensembl"/>
        </authorList>
    </citation>
    <scope>IDENTIFICATION</scope>
</reference>
<evidence type="ECO:0000256" key="12">
    <source>
        <dbReference type="RuleBase" id="RU367150"/>
    </source>
</evidence>
<dbReference type="Gene3D" id="1.10.287.950">
    <property type="entry name" value="Methyl-accepting chemotaxis protein"/>
    <property type="match status" value="1"/>
</dbReference>
<evidence type="ECO:0000256" key="9">
    <source>
        <dbReference type="ARBA" id="ARBA00023328"/>
    </source>
</evidence>
<evidence type="ECO:0000256" key="5">
    <source>
        <dbReference type="ARBA" id="ARBA00022618"/>
    </source>
</evidence>
<comment type="subcellular location">
    <subcellularLocation>
        <location evidence="1">Chromosome</location>
        <location evidence="1">Centromere</location>
    </subcellularLocation>
    <subcellularLocation>
        <location evidence="12">Nucleus</location>
    </subcellularLocation>
    <subcellularLocation>
        <location evidence="12">Chromosome</location>
        <location evidence="12">Centromere</location>
        <location evidence="12">Kinetochore</location>
    </subcellularLocation>
</comment>
<evidence type="ECO:0000313" key="15">
    <source>
        <dbReference type="Ensembl" id="ENSACOP00000017895.1"/>
    </source>
</evidence>
<dbReference type="Pfam" id="PF08234">
    <property type="entry name" value="Spindle_Spc25"/>
    <property type="match status" value="1"/>
</dbReference>
<reference evidence="15" key="2">
    <citation type="submission" date="2025-09" db="UniProtKB">
        <authorList>
            <consortium name="Ensembl"/>
        </authorList>
    </citation>
    <scope>IDENTIFICATION</scope>
</reference>
<keyword evidence="7 13" id="KW-0175">Coiled coil</keyword>
<evidence type="ECO:0000313" key="16">
    <source>
        <dbReference type="Proteomes" id="UP000694522"/>
    </source>
</evidence>
<comment type="similarity">
    <text evidence="2 12">Belongs to the SPC25 family.</text>
</comment>
<evidence type="ECO:0000259" key="14">
    <source>
        <dbReference type="Pfam" id="PF08234"/>
    </source>
</evidence>